<keyword evidence="1" id="KW-1133">Transmembrane helix</keyword>
<keyword evidence="1" id="KW-0472">Membrane</keyword>
<proteinExistence type="predicted"/>
<evidence type="ECO:0000256" key="1">
    <source>
        <dbReference type="SAM" id="Phobius"/>
    </source>
</evidence>
<dbReference type="AlphaFoldDB" id="A0A8S9FZZ1"/>
<protein>
    <submittedName>
        <fullName evidence="2">Uncharacterized protein</fullName>
    </submittedName>
</protein>
<dbReference type="EMBL" id="QGKW02002228">
    <property type="protein sequence ID" value="KAF2539250.1"/>
    <property type="molecule type" value="Genomic_DNA"/>
</dbReference>
<evidence type="ECO:0000313" key="3">
    <source>
        <dbReference type="Proteomes" id="UP000712281"/>
    </source>
</evidence>
<gene>
    <name evidence="2" type="ORF">F2Q68_00021543</name>
</gene>
<comment type="caution">
    <text evidence="2">The sequence shown here is derived from an EMBL/GenBank/DDBJ whole genome shotgun (WGS) entry which is preliminary data.</text>
</comment>
<reference evidence="2" key="1">
    <citation type="submission" date="2019-12" db="EMBL/GenBank/DDBJ databases">
        <title>Genome sequencing and annotation of Brassica cretica.</title>
        <authorList>
            <person name="Studholme D.J."/>
            <person name="Sarris P.F."/>
        </authorList>
    </citation>
    <scope>NUCLEOTIDE SEQUENCE</scope>
    <source>
        <strain evidence="2">PFS-001/15</strain>
        <tissue evidence="2">Leaf</tissue>
    </source>
</reference>
<dbReference type="Proteomes" id="UP000712281">
    <property type="component" value="Unassembled WGS sequence"/>
</dbReference>
<name>A0A8S9FZZ1_BRACR</name>
<organism evidence="2 3">
    <name type="scientific">Brassica cretica</name>
    <name type="common">Mustard</name>
    <dbReference type="NCBI Taxonomy" id="69181"/>
    <lineage>
        <taxon>Eukaryota</taxon>
        <taxon>Viridiplantae</taxon>
        <taxon>Streptophyta</taxon>
        <taxon>Embryophyta</taxon>
        <taxon>Tracheophyta</taxon>
        <taxon>Spermatophyta</taxon>
        <taxon>Magnoliopsida</taxon>
        <taxon>eudicotyledons</taxon>
        <taxon>Gunneridae</taxon>
        <taxon>Pentapetalae</taxon>
        <taxon>rosids</taxon>
        <taxon>malvids</taxon>
        <taxon>Brassicales</taxon>
        <taxon>Brassicaceae</taxon>
        <taxon>Brassiceae</taxon>
        <taxon>Brassica</taxon>
    </lineage>
</organism>
<sequence length="69" mass="7754">MCSVVTVTISPVVVAAGTVRIKSHRRDSDMVKEACKLQWWFLQYGKTALRVIAGLVLWFLISFIMAPKS</sequence>
<accession>A0A8S9FZZ1</accession>
<feature type="transmembrane region" description="Helical" evidence="1">
    <location>
        <begin position="47"/>
        <end position="66"/>
    </location>
</feature>
<evidence type="ECO:0000313" key="2">
    <source>
        <dbReference type="EMBL" id="KAF2539250.1"/>
    </source>
</evidence>
<keyword evidence="1" id="KW-0812">Transmembrane</keyword>